<dbReference type="Gene3D" id="1.20.1070.10">
    <property type="entry name" value="Rhodopsin 7-helix transmembrane proteins"/>
    <property type="match status" value="1"/>
</dbReference>
<keyword evidence="2 5" id="KW-0812">Transmembrane</keyword>
<dbReference type="GO" id="GO:0004930">
    <property type="term" value="F:G protein-coupled receptor activity"/>
    <property type="evidence" value="ECO:0007669"/>
    <property type="project" value="InterPro"/>
</dbReference>
<evidence type="ECO:0000313" key="7">
    <source>
        <dbReference type="Proteomes" id="UP001381693"/>
    </source>
</evidence>
<feature type="non-terminal residue" evidence="6">
    <location>
        <position position="63"/>
    </location>
</feature>
<sequence>LNTLLLANMTRVLLTTLRHKDDGDTIINRRAAKATLFLLPMFGLQFFVTFVVPPYTTPCIGMH</sequence>
<feature type="non-terminal residue" evidence="6">
    <location>
        <position position="1"/>
    </location>
</feature>
<evidence type="ECO:0000256" key="2">
    <source>
        <dbReference type="ARBA" id="ARBA00022692"/>
    </source>
</evidence>
<name>A0AAN8WIM3_HALRR</name>
<evidence type="ECO:0000256" key="4">
    <source>
        <dbReference type="ARBA" id="ARBA00023136"/>
    </source>
</evidence>
<comment type="subcellular location">
    <subcellularLocation>
        <location evidence="1">Membrane</location>
        <topology evidence="1">Multi-pass membrane protein</topology>
    </subcellularLocation>
</comment>
<evidence type="ECO:0000256" key="1">
    <source>
        <dbReference type="ARBA" id="ARBA00004141"/>
    </source>
</evidence>
<keyword evidence="7" id="KW-1185">Reference proteome</keyword>
<gene>
    <name evidence="6" type="ORF">SK128_017062</name>
</gene>
<evidence type="ECO:0000313" key="6">
    <source>
        <dbReference type="EMBL" id="KAK7066736.1"/>
    </source>
</evidence>
<dbReference type="AlphaFoldDB" id="A0AAN8WIM3"/>
<dbReference type="InterPro" id="IPR000832">
    <property type="entry name" value="GPCR_2_secretin-like"/>
</dbReference>
<dbReference type="EMBL" id="JAXCGZ010019045">
    <property type="protein sequence ID" value="KAK7066736.1"/>
    <property type="molecule type" value="Genomic_DNA"/>
</dbReference>
<dbReference type="Proteomes" id="UP001381693">
    <property type="component" value="Unassembled WGS sequence"/>
</dbReference>
<accession>A0AAN8WIM3</accession>
<comment type="caution">
    <text evidence="6">The sequence shown here is derived from an EMBL/GenBank/DDBJ whole genome shotgun (WGS) entry which is preliminary data.</text>
</comment>
<evidence type="ECO:0000256" key="3">
    <source>
        <dbReference type="ARBA" id="ARBA00022989"/>
    </source>
</evidence>
<evidence type="ECO:0000256" key="5">
    <source>
        <dbReference type="SAM" id="Phobius"/>
    </source>
</evidence>
<organism evidence="6 7">
    <name type="scientific">Halocaridina rubra</name>
    <name type="common">Hawaiian red shrimp</name>
    <dbReference type="NCBI Taxonomy" id="373956"/>
    <lineage>
        <taxon>Eukaryota</taxon>
        <taxon>Metazoa</taxon>
        <taxon>Ecdysozoa</taxon>
        <taxon>Arthropoda</taxon>
        <taxon>Crustacea</taxon>
        <taxon>Multicrustacea</taxon>
        <taxon>Malacostraca</taxon>
        <taxon>Eumalacostraca</taxon>
        <taxon>Eucarida</taxon>
        <taxon>Decapoda</taxon>
        <taxon>Pleocyemata</taxon>
        <taxon>Caridea</taxon>
        <taxon>Atyoidea</taxon>
        <taxon>Atyidae</taxon>
        <taxon>Halocaridina</taxon>
    </lineage>
</organism>
<dbReference type="GO" id="GO:0016020">
    <property type="term" value="C:membrane"/>
    <property type="evidence" value="ECO:0007669"/>
    <property type="project" value="UniProtKB-SubCell"/>
</dbReference>
<feature type="transmembrane region" description="Helical" evidence="5">
    <location>
        <begin position="36"/>
        <end position="55"/>
    </location>
</feature>
<proteinExistence type="predicted"/>
<keyword evidence="3 5" id="KW-1133">Transmembrane helix</keyword>
<keyword evidence="4 5" id="KW-0472">Membrane</keyword>
<protein>
    <submittedName>
        <fullName evidence="6">Uncharacterized protein</fullName>
    </submittedName>
</protein>
<reference evidence="6 7" key="1">
    <citation type="submission" date="2023-11" db="EMBL/GenBank/DDBJ databases">
        <title>Halocaridina rubra genome assembly.</title>
        <authorList>
            <person name="Smith C."/>
        </authorList>
    </citation>
    <scope>NUCLEOTIDE SEQUENCE [LARGE SCALE GENOMIC DNA]</scope>
    <source>
        <strain evidence="6">EP-1</strain>
        <tissue evidence="6">Whole</tissue>
    </source>
</reference>
<dbReference type="Pfam" id="PF00002">
    <property type="entry name" value="7tm_2"/>
    <property type="match status" value="1"/>
</dbReference>